<dbReference type="Pfam" id="PF16016">
    <property type="entry name" value="VASt"/>
    <property type="match status" value="1"/>
</dbReference>
<evidence type="ECO:0000313" key="8">
    <source>
        <dbReference type="EMBL" id="KAL0275440.1"/>
    </source>
</evidence>
<feature type="transmembrane region" description="Helical" evidence="6">
    <location>
        <begin position="924"/>
        <end position="945"/>
    </location>
</feature>
<dbReference type="EMBL" id="JARGDH010000002">
    <property type="protein sequence ID" value="KAL0275440.1"/>
    <property type="molecule type" value="Genomic_DNA"/>
</dbReference>
<keyword evidence="2 6" id="KW-0812">Transmembrane</keyword>
<dbReference type="InterPro" id="IPR051482">
    <property type="entry name" value="Cholesterol_transport"/>
</dbReference>
<comment type="caution">
    <text evidence="8">The sequence shown here is derived from an EMBL/GenBank/DDBJ whole genome shotgun (WGS) entry which is preliminary data.</text>
</comment>
<feature type="region of interest" description="Disordered" evidence="5">
    <location>
        <begin position="248"/>
        <end position="273"/>
    </location>
</feature>
<reference evidence="8" key="1">
    <citation type="journal article" date="2024" name="Gigascience">
        <title>Chromosome-level genome of the poultry shaft louse Menopon gallinae provides insight into the host-switching and adaptive evolution of parasitic lice.</title>
        <authorList>
            <person name="Xu Y."/>
            <person name="Ma L."/>
            <person name="Liu S."/>
            <person name="Liang Y."/>
            <person name="Liu Q."/>
            <person name="He Z."/>
            <person name="Tian L."/>
            <person name="Duan Y."/>
            <person name="Cai W."/>
            <person name="Li H."/>
            <person name="Song F."/>
        </authorList>
    </citation>
    <scope>NUCLEOTIDE SEQUENCE</scope>
    <source>
        <strain evidence="8">Cailab_2023a</strain>
    </source>
</reference>
<comment type="subcellular location">
    <subcellularLocation>
        <location evidence="1">Membrane</location>
        <topology evidence="1">Single-pass membrane protein</topology>
    </subcellularLocation>
</comment>
<dbReference type="PANTHER" id="PTHR23319">
    <property type="entry name" value="GRAM DOMAIN CONTAINING 1B, ISOFORM E"/>
    <property type="match status" value="1"/>
</dbReference>
<dbReference type="Pfam" id="PF02893">
    <property type="entry name" value="GRAM"/>
    <property type="match status" value="2"/>
</dbReference>
<dbReference type="GO" id="GO:0032366">
    <property type="term" value="P:intracellular sterol transport"/>
    <property type="evidence" value="ECO:0007669"/>
    <property type="project" value="TreeGrafter"/>
</dbReference>
<evidence type="ECO:0000256" key="5">
    <source>
        <dbReference type="SAM" id="MobiDB-lite"/>
    </source>
</evidence>
<feature type="compositionally biased region" description="Polar residues" evidence="5">
    <location>
        <begin position="343"/>
        <end position="355"/>
    </location>
</feature>
<accession>A0AAW2I1S5</accession>
<feature type="compositionally biased region" description="Basic and acidic residues" evidence="5">
    <location>
        <begin position="258"/>
        <end position="268"/>
    </location>
</feature>
<keyword evidence="3 6" id="KW-1133">Transmembrane helix</keyword>
<protein>
    <recommendedName>
        <fullName evidence="7">VASt domain-containing protein</fullName>
    </recommendedName>
</protein>
<dbReference type="AlphaFoldDB" id="A0AAW2I1S5"/>
<dbReference type="GO" id="GO:0005886">
    <property type="term" value="C:plasma membrane"/>
    <property type="evidence" value="ECO:0007669"/>
    <property type="project" value="TreeGrafter"/>
</dbReference>
<evidence type="ECO:0000256" key="2">
    <source>
        <dbReference type="ARBA" id="ARBA00022692"/>
    </source>
</evidence>
<dbReference type="PANTHER" id="PTHR23319:SF4">
    <property type="entry name" value="GRAM DOMAIN CONTAINING 1B, ISOFORM E"/>
    <property type="match status" value="1"/>
</dbReference>
<dbReference type="GO" id="GO:0120015">
    <property type="term" value="F:sterol transfer activity"/>
    <property type="evidence" value="ECO:0007669"/>
    <property type="project" value="TreeGrafter"/>
</dbReference>
<dbReference type="Gene3D" id="2.30.29.30">
    <property type="entry name" value="Pleckstrin-homology domain (PH domain)/Phosphotyrosine-binding domain (PTB)"/>
    <property type="match status" value="2"/>
</dbReference>
<feature type="compositionally biased region" description="Low complexity" evidence="5">
    <location>
        <begin position="374"/>
        <end position="384"/>
    </location>
</feature>
<dbReference type="GO" id="GO:0140268">
    <property type="term" value="C:endoplasmic reticulum-plasma membrane contact site"/>
    <property type="evidence" value="ECO:0007669"/>
    <property type="project" value="TreeGrafter"/>
</dbReference>
<dbReference type="InterPro" id="IPR004182">
    <property type="entry name" value="GRAM"/>
</dbReference>
<evidence type="ECO:0000256" key="1">
    <source>
        <dbReference type="ARBA" id="ARBA00004167"/>
    </source>
</evidence>
<feature type="region of interest" description="Disordered" evidence="5">
    <location>
        <begin position="370"/>
        <end position="399"/>
    </location>
</feature>
<evidence type="ECO:0000256" key="4">
    <source>
        <dbReference type="ARBA" id="ARBA00023136"/>
    </source>
</evidence>
<gene>
    <name evidence="8" type="ORF">PYX00_003284</name>
</gene>
<feature type="domain" description="VASt" evidence="7">
    <location>
        <begin position="709"/>
        <end position="881"/>
    </location>
</feature>
<feature type="compositionally biased region" description="Polar residues" evidence="5">
    <location>
        <begin position="668"/>
        <end position="703"/>
    </location>
</feature>
<dbReference type="PROSITE" id="PS51778">
    <property type="entry name" value="VAST"/>
    <property type="match status" value="1"/>
</dbReference>
<evidence type="ECO:0000259" key="7">
    <source>
        <dbReference type="PROSITE" id="PS51778"/>
    </source>
</evidence>
<feature type="compositionally biased region" description="Low complexity" evidence="5">
    <location>
        <begin position="332"/>
        <end position="342"/>
    </location>
</feature>
<feature type="compositionally biased region" description="Low complexity" evidence="5">
    <location>
        <begin position="653"/>
        <end position="665"/>
    </location>
</feature>
<evidence type="ECO:0000256" key="3">
    <source>
        <dbReference type="ARBA" id="ARBA00022989"/>
    </source>
</evidence>
<dbReference type="GO" id="GO:0005789">
    <property type="term" value="C:endoplasmic reticulum membrane"/>
    <property type="evidence" value="ECO:0007669"/>
    <property type="project" value="UniProtKB-ARBA"/>
</dbReference>
<evidence type="ECO:0000256" key="6">
    <source>
        <dbReference type="SAM" id="Phobius"/>
    </source>
</evidence>
<dbReference type="SMART" id="SM00568">
    <property type="entry name" value="GRAM"/>
    <property type="match status" value="2"/>
</dbReference>
<dbReference type="InterPro" id="IPR011993">
    <property type="entry name" value="PH-like_dom_sf"/>
</dbReference>
<organism evidence="8">
    <name type="scientific">Menopon gallinae</name>
    <name type="common">poultry shaft louse</name>
    <dbReference type="NCBI Taxonomy" id="328185"/>
    <lineage>
        <taxon>Eukaryota</taxon>
        <taxon>Metazoa</taxon>
        <taxon>Ecdysozoa</taxon>
        <taxon>Arthropoda</taxon>
        <taxon>Hexapoda</taxon>
        <taxon>Insecta</taxon>
        <taxon>Pterygota</taxon>
        <taxon>Neoptera</taxon>
        <taxon>Paraneoptera</taxon>
        <taxon>Psocodea</taxon>
        <taxon>Troctomorpha</taxon>
        <taxon>Phthiraptera</taxon>
        <taxon>Amblycera</taxon>
        <taxon>Menoponidae</taxon>
        <taxon>Menopon</taxon>
    </lineage>
</organism>
<feature type="compositionally biased region" description="Polar residues" evidence="5">
    <location>
        <begin position="385"/>
        <end position="397"/>
    </location>
</feature>
<proteinExistence type="predicted"/>
<dbReference type="InterPro" id="IPR031968">
    <property type="entry name" value="VASt"/>
</dbReference>
<name>A0AAW2I1S5_9NEOP</name>
<sequence length="1040" mass="117845">MSECKQQGQTTSYDGWKPIPRIPERVRSKAWYTPIYATYKARSEEFKKTFRNVPADERLIVEYSCALQREILLQGRLFATPNYLCFYANIFGWETRVTLKWKDVCSVSRENTALLIPNAISFSTESETLFFATFATREKSYYLLRRLWQNALKDHQLFSREHWSWIHEAYGEELALTTDDEDEYLNPPSVSVSTGSASNTKTAANGCVSSEAANGSVSSEEKEQQFSVSLRLFGAIKSNGRMYSTRDERSSFTYDMESPSKDEEFKYDESEDEEFKYEEYGFKEPKDEEYCSIRDASQVSQEIQRNSSGSSPQIDRISVVADERQEIENKNSSSYSKTSQASQEIQRNSSGSSPQIDRISIVADECQEVENKDSSSCSKTSQASQEIQRNSSGSSPQIDRISIVAEECQEIENKDSSSCSKTSQASQNEDQICNQVQRKESRLPEKTRKKAWYTPVFATYKARREEFKRNFKDVPTDERLVVEYSCALQREILVQGRLYATPNFLCFYANIFGWETHVTVKWKDVCSVTKVKTALIIPNAILVSTASEKLFFATFATRDKSYSLLHRLWQYALMDHQLSSHELWSLIHEAYGEELALTSDDEDSYFKPHSVPFDQVSTGSVSNTRTAANGCVSSEEGCPGSSLERNVMEVTPNTTETTNNGETVNAEPMSNGNNQMSSAGFPTDMSDNSGDSNSETNDETTVTCTSQHDGRLIVDIVLPIKVDDLFQLLFTNSKFLVEFHTLRRTTDFKASPWAEDPQTKERIRTVSMIAALTQPIGPKSSNVHETQVLQPCSKHGKLYSIVGEVINSGIPYSDSFYVIKHYCLQRVDGNKTQMKVFAQLKYKKNVWKILKGTIEKSTWAGLDDFYEALIKALQAECEELMPPNGKVRRRKKSSKVKPPAVTANKIPASARGAVPAEGEKRSDFLLFVVLAVLVLLVFLNGLLYYKLWLMESSTQTGMQKSVLFTDLDVIKSKPESNKELMKALLDQDSLHRMKVNSWRQALQVTTEFLQKAEETLKELKAFLKSSAREPNLADIGKDEL</sequence>
<feature type="region of interest" description="Disordered" evidence="5">
    <location>
        <begin position="653"/>
        <end position="703"/>
    </location>
</feature>
<feature type="region of interest" description="Disordered" evidence="5">
    <location>
        <begin position="326"/>
        <end position="357"/>
    </location>
</feature>
<dbReference type="GO" id="GO:0032934">
    <property type="term" value="F:sterol binding"/>
    <property type="evidence" value="ECO:0007669"/>
    <property type="project" value="TreeGrafter"/>
</dbReference>
<dbReference type="CDD" id="cd13220">
    <property type="entry name" value="PH-GRAM_GRAMDC"/>
    <property type="match status" value="2"/>
</dbReference>
<keyword evidence="4 6" id="KW-0472">Membrane</keyword>